<gene>
    <name evidence="1" type="ORF">F0562_022591</name>
</gene>
<reference evidence="1 2" key="1">
    <citation type="submission" date="2019-09" db="EMBL/GenBank/DDBJ databases">
        <title>A chromosome-level genome assembly of the Chinese tupelo Nyssa sinensis.</title>
        <authorList>
            <person name="Yang X."/>
            <person name="Kang M."/>
            <person name="Yang Y."/>
            <person name="Xiong H."/>
            <person name="Wang M."/>
            <person name="Zhang Z."/>
            <person name="Wang Z."/>
            <person name="Wu H."/>
            <person name="Ma T."/>
            <person name="Liu J."/>
            <person name="Xi Z."/>
        </authorList>
    </citation>
    <scope>NUCLEOTIDE SEQUENCE [LARGE SCALE GENOMIC DNA]</scope>
    <source>
        <strain evidence="1">J267</strain>
        <tissue evidence="1">Leaf</tissue>
    </source>
</reference>
<keyword evidence="2" id="KW-1185">Reference proteome</keyword>
<accession>A0A5J5BR02</accession>
<evidence type="ECO:0000313" key="2">
    <source>
        <dbReference type="Proteomes" id="UP000325577"/>
    </source>
</evidence>
<sequence length="76" mass="8520">MGCLEFYWKQFMAAADLENLREAVVRRTGWIERCAVGDDGGLLMVHGVETVGANGGLFMVRHDFVEMKRLAVKLGF</sequence>
<dbReference type="Proteomes" id="UP000325577">
    <property type="component" value="Linkage Group LG11"/>
</dbReference>
<name>A0A5J5BR02_9ASTE</name>
<evidence type="ECO:0000313" key="1">
    <source>
        <dbReference type="EMBL" id="KAA8544550.1"/>
    </source>
</evidence>
<dbReference type="AlphaFoldDB" id="A0A5J5BR02"/>
<organism evidence="1 2">
    <name type="scientific">Nyssa sinensis</name>
    <dbReference type="NCBI Taxonomy" id="561372"/>
    <lineage>
        <taxon>Eukaryota</taxon>
        <taxon>Viridiplantae</taxon>
        <taxon>Streptophyta</taxon>
        <taxon>Embryophyta</taxon>
        <taxon>Tracheophyta</taxon>
        <taxon>Spermatophyta</taxon>
        <taxon>Magnoliopsida</taxon>
        <taxon>eudicotyledons</taxon>
        <taxon>Gunneridae</taxon>
        <taxon>Pentapetalae</taxon>
        <taxon>asterids</taxon>
        <taxon>Cornales</taxon>
        <taxon>Nyssaceae</taxon>
        <taxon>Nyssa</taxon>
    </lineage>
</organism>
<proteinExistence type="predicted"/>
<dbReference type="EMBL" id="CM018034">
    <property type="protein sequence ID" value="KAA8544550.1"/>
    <property type="molecule type" value="Genomic_DNA"/>
</dbReference>
<protein>
    <submittedName>
        <fullName evidence="1">Uncharacterized protein</fullName>
    </submittedName>
</protein>